<gene>
    <name evidence="4" type="ORF">AXK60_08610</name>
</gene>
<dbReference type="Proteomes" id="UP000070258">
    <property type="component" value="Unassembled WGS sequence"/>
</dbReference>
<dbReference type="Pfam" id="PF24092">
    <property type="entry name" value="DUF7373_C"/>
    <property type="match status" value="1"/>
</dbReference>
<accession>A0A138AE33</accession>
<evidence type="ECO:0000313" key="5">
    <source>
        <dbReference type="Proteomes" id="UP000070258"/>
    </source>
</evidence>
<dbReference type="PROSITE" id="PS51257">
    <property type="entry name" value="PROKAR_LIPOPROTEIN"/>
    <property type="match status" value="1"/>
</dbReference>
<dbReference type="AlphaFoldDB" id="A0A138AE33"/>
<feature type="chain" id="PRO_5038967927" description="DUF7373 domain-containing protein" evidence="2">
    <location>
        <begin position="28"/>
        <end position="399"/>
    </location>
</feature>
<evidence type="ECO:0000259" key="3">
    <source>
        <dbReference type="Pfam" id="PF24092"/>
    </source>
</evidence>
<dbReference type="InterPro" id="IPR056463">
    <property type="entry name" value="DUF7373_C"/>
</dbReference>
<feature type="region of interest" description="Disordered" evidence="1">
    <location>
        <begin position="322"/>
        <end position="343"/>
    </location>
</feature>
<feature type="signal peptide" evidence="2">
    <location>
        <begin position="1"/>
        <end position="27"/>
    </location>
</feature>
<evidence type="ECO:0000313" key="4">
    <source>
        <dbReference type="EMBL" id="KXP08726.1"/>
    </source>
</evidence>
<dbReference type="EMBL" id="LSRF01000044">
    <property type="protein sequence ID" value="KXP08726.1"/>
    <property type="molecule type" value="Genomic_DNA"/>
</dbReference>
<feature type="domain" description="DUF7373" evidence="3">
    <location>
        <begin position="284"/>
        <end position="396"/>
    </location>
</feature>
<comment type="caution">
    <text evidence="4">The sequence shown here is derived from an EMBL/GenBank/DDBJ whole genome shotgun (WGS) entry which is preliminary data.</text>
</comment>
<name>A0A138AE33_9ACTN</name>
<keyword evidence="2" id="KW-0732">Signal</keyword>
<evidence type="ECO:0000256" key="2">
    <source>
        <dbReference type="SAM" id="SignalP"/>
    </source>
</evidence>
<protein>
    <recommendedName>
        <fullName evidence="3">DUF7373 domain-containing protein</fullName>
    </recommendedName>
</protein>
<proteinExistence type="predicted"/>
<reference evidence="5" key="1">
    <citation type="submission" date="2016-02" db="EMBL/GenBank/DDBJ databases">
        <authorList>
            <person name="Wen L."/>
            <person name="He K."/>
            <person name="Yang H."/>
        </authorList>
    </citation>
    <scope>NUCLEOTIDE SEQUENCE [LARGE SCALE GENOMIC DNA]</scope>
    <source>
        <strain evidence="5">JCM 15929</strain>
    </source>
</reference>
<sequence length="399" mass="42284">MGIRMGRFGPTLIAAALVVSACSTTIAGTAVSDPSAAPHLDTGGFPTKPRDVPARVGSDVRVQPSFELGNYLIVPAELDAGFTEDTSVPIPSLPSTVGLALTVGKTQGLLLADEERNRYIGGAVMTSQRTWTSAGEDPPRMTTYLMRYRTSAAVDDVVAKLKALPKTVSEPKGLPGKPDSFEAPTITSYTGSPVWYIPRGDYLLGIAFKGISRVEAESIAGRWVDRQIPKLAEQQLTADQLLAMPADRDGILSLTIPGVQVVDGIAYELGYMSPRTWAQLTTGRWSENIAIMDRAGIDLIGSSATKVFRARDNASAEYYRSADRSDVEGETAPTSAAAPAGVPGAQCKTGTTKANGAARAYYACTVVVGRYYATTSAISSLDAAQQQISAQYLILQHAK</sequence>
<evidence type="ECO:0000256" key="1">
    <source>
        <dbReference type="SAM" id="MobiDB-lite"/>
    </source>
</evidence>
<organism evidence="4 5">
    <name type="scientific">Tsukamurella pseudospumae</name>
    <dbReference type="NCBI Taxonomy" id="239498"/>
    <lineage>
        <taxon>Bacteria</taxon>
        <taxon>Bacillati</taxon>
        <taxon>Actinomycetota</taxon>
        <taxon>Actinomycetes</taxon>
        <taxon>Mycobacteriales</taxon>
        <taxon>Tsukamurellaceae</taxon>
        <taxon>Tsukamurella</taxon>
    </lineage>
</organism>